<accession>A0ABV8JZ07</accession>
<dbReference type="InterPro" id="IPR031571">
    <property type="entry name" value="RcpC_dom"/>
</dbReference>
<feature type="compositionally biased region" description="Low complexity" evidence="1">
    <location>
        <begin position="221"/>
        <end position="230"/>
    </location>
</feature>
<evidence type="ECO:0000313" key="3">
    <source>
        <dbReference type="EMBL" id="MFC4098841.1"/>
    </source>
</evidence>
<comment type="caution">
    <text evidence="3">The sequence shown here is derived from an EMBL/GenBank/DDBJ whole genome shotgun (WGS) entry which is preliminary data.</text>
</comment>
<dbReference type="Pfam" id="PF08666">
    <property type="entry name" value="SAF"/>
    <property type="match status" value="1"/>
</dbReference>
<protein>
    <submittedName>
        <fullName evidence="3">Flp pilus assembly protein CpaB</fullName>
    </submittedName>
</protein>
<dbReference type="InterPro" id="IPR013974">
    <property type="entry name" value="SAF"/>
</dbReference>
<gene>
    <name evidence="3" type="primary">cpaB</name>
    <name evidence="3" type="ORF">ACFOZ8_04140</name>
</gene>
<dbReference type="Proteomes" id="UP001595715">
    <property type="component" value="Unassembled WGS sequence"/>
</dbReference>
<organism evidence="3 4">
    <name type="scientific">Paenibacillus xanthanilyticus</name>
    <dbReference type="NCBI Taxonomy" id="1783531"/>
    <lineage>
        <taxon>Bacteria</taxon>
        <taxon>Bacillati</taxon>
        <taxon>Bacillota</taxon>
        <taxon>Bacilli</taxon>
        <taxon>Bacillales</taxon>
        <taxon>Paenibacillaceae</taxon>
        <taxon>Paenibacillus</taxon>
    </lineage>
</organism>
<dbReference type="Gene3D" id="3.90.1210.10">
    <property type="entry name" value="Antifreeze-like/N-acetylneuraminic acid synthase C-terminal domain"/>
    <property type="match status" value="1"/>
</dbReference>
<dbReference type="RefSeq" id="WP_377717543.1">
    <property type="nucleotide sequence ID" value="NZ_JBHSAM010000013.1"/>
</dbReference>
<dbReference type="NCBIfam" id="TIGR03177">
    <property type="entry name" value="pilus_cpaB"/>
    <property type="match status" value="1"/>
</dbReference>
<proteinExistence type="predicted"/>
<dbReference type="SMART" id="SM00858">
    <property type="entry name" value="SAF"/>
    <property type="match status" value="1"/>
</dbReference>
<evidence type="ECO:0000256" key="1">
    <source>
        <dbReference type="SAM" id="MobiDB-lite"/>
    </source>
</evidence>
<keyword evidence="4" id="KW-1185">Reference proteome</keyword>
<reference evidence="4" key="1">
    <citation type="journal article" date="2019" name="Int. J. Syst. Evol. Microbiol.">
        <title>The Global Catalogue of Microorganisms (GCM) 10K type strain sequencing project: providing services to taxonomists for standard genome sequencing and annotation.</title>
        <authorList>
            <consortium name="The Broad Institute Genomics Platform"/>
            <consortium name="The Broad Institute Genome Sequencing Center for Infectious Disease"/>
            <person name="Wu L."/>
            <person name="Ma J."/>
        </authorList>
    </citation>
    <scope>NUCLEOTIDE SEQUENCE [LARGE SCALE GENOMIC DNA]</scope>
    <source>
        <strain evidence="4">IBRC-M 10987</strain>
    </source>
</reference>
<name>A0ABV8JZ07_9BACL</name>
<feature type="domain" description="SAF" evidence="2">
    <location>
        <begin position="39"/>
        <end position="101"/>
    </location>
</feature>
<dbReference type="CDD" id="cd11614">
    <property type="entry name" value="SAF_CpaB_FlgA_like"/>
    <property type="match status" value="1"/>
</dbReference>
<dbReference type="EMBL" id="JBHSAM010000013">
    <property type="protein sequence ID" value="MFC4098841.1"/>
    <property type="molecule type" value="Genomic_DNA"/>
</dbReference>
<evidence type="ECO:0000313" key="4">
    <source>
        <dbReference type="Proteomes" id="UP001595715"/>
    </source>
</evidence>
<evidence type="ECO:0000259" key="2">
    <source>
        <dbReference type="SMART" id="SM00858"/>
    </source>
</evidence>
<feature type="region of interest" description="Disordered" evidence="1">
    <location>
        <begin position="221"/>
        <end position="250"/>
    </location>
</feature>
<sequence>MRSKIILVAAVLMGLATTALFFTYMKKVDERAESGKAMIRVLAAKQALAENTQLSGGMLQLVEVPATAINGTALRDPAAAAGKVTASALVPGEVILPHHLQDRQDEALVVSKKIREGYRAAAVGVNLVQSVSNLIEPGDYVDVVYTVQEKAAQTMKSTLLLENVRVLAIGRRMVEARSDTPYVEYATVTLEVKPADGVKVVHADEAGTVSLMLRGSVAVGPKAPAGVAGKTTDAKSGTTVGKPAGSNSKS</sequence>
<dbReference type="Pfam" id="PF16976">
    <property type="entry name" value="RcpC"/>
    <property type="match status" value="1"/>
</dbReference>
<feature type="compositionally biased region" description="Polar residues" evidence="1">
    <location>
        <begin position="234"/>
        <end position="250"/>
    </location>
</feature>
<dbReference type="InterPro" id="IPR017592">
    <property type="entry name" value="Pilus_assmbl_Flp-typ_CpaB"/>
</dbReference>